<dbReference type="PATRIC" id="fig|1129367.4.peg.2442"/>
<comment type="caution">
    <text evidence="1">The sequence shown here is derived from an EMBL/GenBank/DDBJ whole genome shotgun (WGS) entry which is preliminary data.</text>
</comment>
<proteinExistence type="predicted"/>
<dbReference type="Proteomes" id="UP000033434">
    <property type="component" value="Unassembled WGS sequence"/>
</dbReference>
<protein>
    <submittedName>
        <fullName evidence="1">Uncharacterized protein</fullName>
    </submittedName>
</protein>
<dbReference type="RefSeq" id="WP_046356086.1">
    <property type="nucleotide sequence ID" value="NZ_AUXW01000144.1"/>
</dbReference>
<name>A0A0F6ABP1_9GAMM</name>
<organism evidence="1 2">
    <name type="scientific">Pseudoalteromonas luteoviolacea S4054</name>
    <dbReference type="NCBI Taxonomy" id="1129367"/>
    <lineage>
        <taxon>Bacteria</taxon>
        <taxon>Pseudomonadati</taxon>
        <taxon>Pseudomonadota</taxon>
        <taxon>Gammaproteobacteria</taxon>
        <taxon>Alteromonadales</taxon>
        <taxon>Pseudoalteromonadaceae</taxon>
        <taxon>Pseudoalteromonas</taxon>
    </lineage>
</organism>
<reference evidence="1 2" key="1">
    <citation type="journal article" date="2015" name="BMC Genomics">
        <title>Genome mining reveals unlocked bioactive potential of marine Gram-negative bacteria.</title>
        <authorList>
            <person name="Machado H."/>
            <person name="Sonnenschein E.C."/>
            <person name="Melchiorsen J."/>
            <person name="Gram L."/>
        </authorList>
    </citation>
    <scope>NUCLEOTIDE SEQUENCE [LARGE SCALE GENOMIC DNA]</scope>
    <source>
        <strain evidence="1 2">S4054</strain>
    </source>
</reference>
<evidence type="ECO:0000313" key="1">
    <source>
        <dbReference type="EMBL" id="KKE83590.1"/>
    </source>
</evidence>
<sequence>MVVGQDGLLIARSEGNYIQPLKWTDKNTLINPSGELNERFEIVRNELGNIRKLKLHFGKNWQRRYVGTTSWSKL</sequence>
<dbReference type="EMBL" id="AUXW01000144">
    <property type="protein sequence ID" value="KKE83590.1"/>
    <property type="molecule type" value="Genomic_DNA"/>
</dbReference>
<dbReference type="AlphaFoldDB" id="A0A0F6ABP1"/>
<evidence type="ECO:0000313" key="2">
    <source>
        <dbReference type="Proteomes" id="UP000033434"/>
    </source>
</evidence>
<accession>A0A0F6ABP1</accession>
<gene>
    <name evidence="1" type="ORF">N479_13095</name>
</gene>